<sequence>MVKGKRGRPRQDPSKIVTPSKVEQSENPLDRRKQRSKYKKLQLYYYFTVGRNYINSNLSNDYERESMLKKVETLDKLNIPQLMGQERLLTVQDLTDWFENLYQYRFELIKFRIDITRKTRLACAAQRVVRLFGLDIVRFDRVMENGRLEYRYRGANSHSDADRRILNEWLERDRQAAQADEIDRD</sequence>
<keyword evidence="3" id="KW-1185">Reference proteome</keyword>
<protein>
    <submittedName>
        <fullName evidence="2">Uncharacterized protein</fullName>
    </submittedName>
</protein>
<reference evidence="2 3" key="1">
    <citation type="submission" date="2012-05" db="EMBL/GenBank/DDBJ databases">
        <title>Finished chromosome of genome of Chamaesiphon sp. PCC 6605.</title>
        <authorList>
            <consortium name="US DOE Joint Genome Institute"/>
            <person name="Gugger M."/>
            <person name="Coursin T."/>
            <person name="Rippka R."/>
            <person name="Tandeau De Marsac N."/>
            <person name="Huntemann M."/>
            <person name="Wei C.-L."/>
            <person name="Han J."/>
            <person name="Detter J.C."/>
            <person name="Han C."/>
            <person name="Tapia R."/>
            <person name="Chen A."/>
            <person name="Kyrpides N."/>
            <person name="Mavromatis K."/>
            <person name="Markowitz V."/>
            <person name="Szeto E."/>
            <person name="Ivanova N."/>
            <person name="Pagani I."/>
            <person name="Pati A."/>
            <person name="Goodwin L."/>
            <person name="Nordberg H.P."/>
            <person name="Cantor M.N."/>
            <person name="Hua S.X."/>
            <person name="Woyke T."/>
            <person name="Kerfeld C.A."/>
        </authorList>
    </citation>
    <scope>NUCLEOTIDE SEQUENCE [LARGE SCALE GENOMIC DNA]</scope>
    <source>
        <strain evidence="3">ATCC 27169 / PCC 6605</strain>
    </source>
</reference>
<accession>K9UDN3</accession>
<proteinExistence type="predicted"/>
<dbReference type="KEGG" id="cmp:Cha6605_1814"/>
<dbReference type="HOGENOM" id="CLU_1458833_0_0_3"/>
<evidence type="ECO:0000313" key="3">
    <source>
        <dbReference type="Proteomes" id="UP000010366"/>
    </source>
</evidence>
<feature type="region of interest" description="Disordered" evidence="1">
    <location>
        <begin position="1"/>
        <end position="35"/>
    </location>
</feature>
<name>K9UDN3_CHAP6</name>
<organism evidence="2 3">
    <name type="scientific">Chamaesiphon minutus (strain ATCC 27169 / PCC 6605)</name>
    <dbReference type="NCBI Taxonomy" id="1173020"/>
    <lineage>
        <taxon>Bacteria</taxon>
        <taxon>Bacillati</taxon>
        <taxon>Cyanobacteriota</taxon>
        <taxon>Cyanophyceae</taxon>
        <taxon>Gomontiellales</taxon>
        <taxon>Chamaesiphonaceae</taxon>
        <taxon>Chamaesiphon</taxon>
    </lineage>
</organism>
<evidence type="ECO:0000256" key="1">
    <source>
        <dbReference type="SAM" id="MobiDB-lite"/>
    </source>
</evidence>
<evidence type="ECO:0000313" key="2">
    <source>
        <dbReference type="EMBL" id="AFY92935.1"/>
    </source>
</evidence>
<dbReference type="eggNOG" id="COG1203">
    <property type="taxonomic scope" value="Bacteria"/>
</dbReference>
<gene>
    <name evidence="2" type="ORF">Cha6605_1814</name>
</gene>
<dbReference type="Proteomes" id="UP000010366">
    <property type="component" value="Chromosome"/>
</dbReference>
<dbReference type="EMBL" id="CP003600">
    <property type="protein sequence ID" value="AFY92935.1"/>
    <property type="molecule type" value="Genomic_DNA"/>
</dbReference>
<dbReference type="AlphaFoldDB" id="K9UDN3"/>